<dbReference type="RefSeq" id="WP_148606127.1">
    <property type="nucleotide sequence ID" value="NZ_RXYB01000031.1"/>
</dbReference>
<keyword evidence="3" id="KW-1185">Reference proteome</keyword>
<reference evidence="2 3" key="1">
    <citation type="journal article" date="2020" name="mSystems">
        <title>Defining Genomic and Predicted Metabolic Features of the Acetobacterium Genus.</title>
        <authorList>
            <person name="Ross D.E."/>
            <person name="Marshall C.W."/>
            <person name="Gulliver D."/>
            <person name="May H.D."/>
            <person name="Norman R.S."/>
        </authorList>
    </citation>
    <scope>NUCLEOTIDE SEQUENCE [LARGE SCALE GENOMIC DNA]</scope>
    <source>
        <strain evidence="2 3">DSM 9173</strain>
    </source>
</reference>
<organism evidence="2 3">
    <name type="scientific">Acetobacterium tundrae</name>
    <dbReference type="NCBI Taxonomy" id="132932"/>
    <lineage>
        <taxon>Bacteria</taxon>
        <taxon>Bacillati</taxon>
        <taxon>Bacillota</taxon>
        <taxon>Clostridia</taxon>
        <taxon>Eubacteriales</taxon>
        <taxon>Eubacteriaceae</taxon>
        <taxon>Acetobacterium</taxon>
    </lineage>
</organism>
<evidence type="ECO:0000256" key="1">
    <source>
        <dbReference type="SAM" id="MobiDB-lite"/>
    </source>
</evidence>
<comment type="caution">
    <text evidence="2">The sequence shown here is derived from an EMBL/GenBank/DDBJ whole genome shotgun (WGS) entry which is preliminary data.</text>
</comment>
<sequence length="288" mass="33097">MNYSFDTQIAEELGVNAAIVINNLQFWIKKNEANGKHFHDDRCWTYNSMKAWKELFPFWTERQIRKILEDLVEKGIIIKGNFNEMKYDRTLWYAFSNYGISILHICQMKLTDLSNRSDRNVKPIPDINTDINTDVNTDRESGSSELSESTEIAIIEECEVKATEVIKTGKTDLNDVVAEFNQTVARLPKVTALTPKRQRDIKARISEHGREAVSVCFFKTGKSDFLCGVNDRGWQANFDWILKPENFIKILEGNYDNKVSIPKNLQGALSNLQTQKQVTEGGSIFDER</sequence>
<feature type="region of interest" description="Disordered" evidence="1">
    <location>
        <begin position="124"/>
        <end position="144"/>
    </location>
</feature>
<dbReference type="Proteomes" id="UP000653358">
    <property type="component" value="Unassembled WGS sequence"/>
</dbReference>
<evidence type="ECO:0000313" key="2">
    <source>
        <dbReference type="EMBL" id="MBC3796453.1"/>
    </source>
</evidence>
<accession>A0ABR6WJK1</accession>
<proteinExistence type="predicted"/>
<gene>
    <name evidence="2" type="ORF">GH807_05230</name>
</gene>
<dbReference type="EMBL" id="WJBB01000004">
    <property type="protein sequence ID" value="MBC3796453.1"/>
    <property type="molecule type" value="Genomic_DNA"/>
</dbReference>
<evidence type="ECO:0000313" key="3">
    <source>
        <dbReference type="Proteomes" id="UP000653358"/>
    </source>
</evidence>
<protein>
    <submittedName>
        <fullName evidence="2">Uncharacterized protein</fullName>
    </submittedName>
</protein>
<name>A0ABR6WJK1_9FIRM</name>